<organism evidence="3 4">
    <name type="scientific">Daphnia magna</name>
    <dbReference type="NCBI Taxonomy" id="35525"/>
    <lineage>
        <taxon>Eukaryota</taxon>
        <taxon>Metazoa</taxon>
        <taxon>Ecdysozoa</taxon>
        <taxon>Arthropoda</taxon>
        <taxon>Crustacea</taxon>
        <taxon>Branchiopoda</taxon>
        <taxon>Diplostraca</taxon>
        <taxon>Cladocera</taxon>
        <taxon>Anomopoda</taxon>
        <taxon>Daphniidae</taxon>
        <taxon>Daphnia</taxon>
    </lineage>
</organism>
<keyword evidence="1" id="KW-0238">DNA-binding</keyword>
<keyword evidence="4" id="KW-1185">Reference proteome</keyword>
<dbReference type="Proteomes" id="UP000076858">
    <property type="component" value="Unassembled WGS sequence"/>
</dbReference>
<dbReference type="EMBL" id="LRGB01022313">
    <property type="protein sequence ID" value="KZR97199.1"/>
    <property type="molecule type" value="Genomic_DNA"/>
</dbReference>
<sequence>PVKNKKGRPTVLLEDDEVIVANWVRSMASAGFPVTNKELLDSIQHTLNKAKRVTAFANNRPTERWLPKFKKRHNLSLRTAEIVDLGKSQITPHDLKQWAKHVEKYFKLV</sequence>
<evidence type="ECO:0000313" key="3">
    <source>
        <dbReference type="EMBL" id="KZR97199.1"/>
    </source>
</evidence>
<dbReference type="GO" id="GO:0003677">
    <property type="term" value="F:DNA binding"/>
    <property type="evidence" value="ECO:0007669"/>
    <property type="project" value="UniProtKB-KW"/>
</dbReference>
<gene>
    <name evidence="3" type="ORF">APZ42_008063</name>
</gene>
<evidence type="ECO:0000259" key="2">
    <source>
        <dbReference type="PROSITE" id="PS51253"/>
    </source>
</evidence>
<comment type="caution">
    <text evidence="3">The sequence shown here is derived from an EMBL/GenBank/DDBJ whole genome shotgun (WGS) entry which is preliminary data.</text>
</comment>
<feature type="non-terminal residue" evidence="3">
    <location>
        <position position="1"/>
    </location>
</feature>
<evidence type="ECO:0000313" key="4">
    <source>
        <dbReference type="Proteomes" id="UP000076858"/>
    </source>
</evidence>
<proteinExistence type="predicted"/>
<name>A0A164EW53_9CRUS</name>
<reference evidence="3 4" key="1">
    <citation type="submission" date="2016-03" db="EMBL/GenBank/DDBJ databases">
        <title>EvidentialGene: Evidence-directed Construction of Genes on Genomes.</title>
        <authorList>
            <person name="Gilbert D.G."/>
            <person name="Choi J.-H."/>
            <person name="Mockaitis K."/>
            <person name="Colbourne J."/>
            <person name="Pfrender M."/>
        </authorList>
    </citation>
    <scope>NUCLEOTIDE SEQUENCE [LARGE SCALE GENOMIC DNA]</scope>
    <source>
        <strain evidence="3 4">Xinb3</strain>
        <tissue evidence="3">Complete organism</tissue>
    </source>
</reference>
<accession>A0A164EW53</accession>
<dbReference type="PROSITE" id="PS51253">
    <property type="entry name" value="HTH_CENPB"/>
    <property type="match status" value="1"/>
</dbReference>
<dbReference type="InterPro" id="IPR006600">
    <property type="entry name" value="HTH_CenpB_DNA-bd_dom"/>
</dbReference>
<evidence type="ECO:0000256" key="1">
    <source>
        <dbReference type="ARBA" id="ARBA00023125"/>
    </source>
</evidence>
<dbReference type="AlphaFoldDB" id="A0A164EW53"/>
<feature type="non-terminal residue" evidence="3">
    <location>
        <position position="109"/>
    </location>
</feature>
<dbReference type="Pfam" id="PF03221">
    <property type="entry name" value="HTH_Tnp_Tc5"/>
    <property type="match status" value="1"/>
</dbReference>
<feature type="domain" description="HTH CENPB-type" evidence="2">
    <location>
        <begin position="4"/>
        <end position="79"/>
    </location>
</feature>
<protein>
    <recommendedName>
        <fullName evidence="2">HTH CENPB-type domain-containing protein</fullName>
    </recommendedName>
</protein>